<proteinExistence type="inferred from homology"/>
<evidence type="ECO:0000256" key="2">
    <source>
        <dbReference type="ARBA" id="ARBA00022737"/>
    </source>
</evidence>
<feature type="repeat" description="PPR" evidence="3">
    <location>
        <begin position="398"/>
        <end position="432"/>
    </location>
</feature>
<dbReference type="Gene3D" id="1.25.40.10">
    <property type="entry name" value="Tetratricopeptide repeat domain"/>
    <property type="match status" value="4"/>
</dbReference>
<feature type="repeat" description="PPR" evidence="3">
    <location>
        <begin position="258"/>
        <end position="292"/>
    </location>
</feature>
<dbReference type="NCBIfam" id="TIGR00756">
    <property type="entry name" value="PPR"/>
    <property type="match status" value="6"/>
</dbReference>
<name>A0A6J1BT58_MOMCH</name>
<dbReference type="AlphaFoldDB" id="A0A6J1BT58"/>
<dbReference type="PANTHER" id="PTHR47932:SF43">
    <property type="entry name" value="OS04G0475800 PROTEIN"/>
    <property type="match status" value="1"/>
</dbReference>
<evidence type="ECO:0000313" key="4">
    <source>
        <dbReference type="Proteomes" id="UP000504603"/>
    </source>
</evidence>
<keyword evidence="2" id="KW-0677">Repeat</keyword>
<feature type="repeat" description="PPR" evidence="3">
    <location>
        <begin position="118"/>
        <end position="152"/>
    </location>
</feature>
<protein>
    <submittedName>
        <fullName evidence="5">Pentatricopeptide repeat-containing protein At1g09900-like</fullName>
    </submittedName>
</protein>
<feature type="repeat" description="PPR" evidence="3">
    <location>
        <begin position="223"/>
        <end position="257"/>
    </location>
</feature>
<dbReference type="KEGG" id="mcha:111004610"/>
<dbReference type="PROSITE" id="PS51375">
    <property type="entry name" value="PPR"/>
    <property type="match status" value="7"/>
</dbReference>
<sequence length="538" mass="61768">MRFCTIPTINYPYRLGRSFCFLVNYSTSCAISSVNIIEESNTHNWNYLQLQSRMQDRAASGDLAEALETLNFMRSITGKPSVYDYNALFCRYLSSENVLLEQLVQVYIGMKRFGPAPNKTTFNILLNGLLSLGFLRDAYFFVEEMTKSGINPSFTFLSKWLKKSLKSGNLVDSIWIFEFMLRLDHLPTEPTLAMFICLLCKSKMLEEASRFCAALLSKNLTFQAYVFNPIIWALCKSGKSFLALQLFYMMKKKGMTHNVCSYTALLYGFGRECLWVDLYRCLDQMRSDGFKPNVITYTVIVKFLCDDGRIGEAFEILKFMEREGCDPDLVTYNVIIRALCLHDRAYDVAELLQVIHNRGFSPDAYTYSALSGGIMKVGKSQIAYELLCYVFSKNCTVDIVVYNIYFHCLCQNSRSREALSLLNRMAGGGIVPTIVSYNTILRGFCKYYKVEYALKLFEYFEWPKSGPDVVSFNTVLSAACKQGDFVLIQRVLHYMEYRGVEPDVISLTCLVHYLSTMGRFSESLRLLEFMVSRKRSKK</sequence>
<feature type="repeat" description="PPR" evidence="3">
    <location>
        <begin position="468"/>
        <end position="502"/>
    </location>
</feature>
<dbReference type="GO" id="GO:0003729">
    <property type="term" value="F:mRNA binding"/>
    <property type="evidence" value="ECO:0007669"/>
    <property type="project" value="TreeGrafter"/>
</dbReference>
<reference evidence="5" key="1">
    <citation type="submission" date="2025-08" db="UniProtKB">
        <authorList>
            <consortium name="RefSeq"/>
        </authorList>
    </citation>
    <scope>IDENTIFICATION</scope>
    <source>
        <strain evidence="5">OHB3-1</strain>
    </source>
</reference>
<dbReference type="OrthoDB" id="185373at2759"/>
<evidence type="ECO:0000256" key="3">
    <source>
        <dbReference type="PROSITE-ProRule" id="PRU00708"/>
    </source>
</evidence>
<dbReference type="Pfam" id="PF13041">
    <property type="entry name" value="PPR_2"/>
    <property type="match status" value="4"/>
</dbReference>
<organism evidence="4 5">
    <name type="scientific">Momordica charantia</name>
    <name type="common">Bitter gourd</name>
    <name type="synonym">Balsam pear</name>
    <dbReference type="NCBI Taxonomy" id="3673"/>
    <lineage>
        <taxon>Eukaryota</taxon>
        <taxon>Viridiplantae</taxon>
        <taxon>Streptophyta</taxon>
        <taxon>Embryophyta</taxon>
        <taxon>Tracheophyta</taxon>
        <taxon>Spermatophyta</taxon>
        <taxon>Magnoliopsida</taxon>
        <taxon>eudicotyledons</taxon>
        <taxon>Gunneridae</taxon>
        <taxon>Pentapetalae</taxon>
        <taxon>rosids</taxon>
        <taxon>fabids</taxon>
        <taxon>Cucurbitales</taxon>
        <taxon>Cucurbitaceae</taxon>
        <taxon>Momordiceae</taxon>
        <taxon>Momordica</taxon>
    </lineage>
</organism>
<comment type="similarity">
    <text evidence="1">Belongs to the PPR family. P subfamily.</text>
</comment>
<gene>
    <name evidence="5" type="primary">LOC111004610</name>
</gene>
<evidence type="ECO:0000256" key="1">
    <source>
        <dbReference type="ARBA" id="ARBA00007626"/>
    </source>
</evidence>
<accession>A0A6J1BT58</accession>
<evidence type="ECO:0000313" key="5">
    <source>
        <dbReference type="RefSeq" id="XP_022131368.1"/>
    </source>
</evidence>
<dbReference type="RefSeq" id="XP_022131368.1">
    <property type="nucleotide sequence ID" value="XM_022275676.1"/>
</dbReference>
<dbReference type="InterPro" id="IPR011990">
    <property type="entry name" value="TPR-like_helical_dom_sf"/>
</dbReference>
<dbReference type="GeneID" id="111004610"/>
<feature type="repeat" description="PPR" evidence="3">
    <location>
        <begin position="293"/>
        <end position="327"/>
    </location>
</feature>
<dbReference type="PANTHER" id="PTHR47932">
    <property type="entry name" value="ATPASE EXPRESSION PROTEIN 3"/>
    <property type="match status" value="1"/>
</dbReference>
<dbReference type="Pfam" id="PF01535">
    <property type="entry name" value="PPR"/>
    <property type="match status" value="1"/>
</dbReference>
<dbReference type="Proteomes" id="UP000504603">
    <property type="component" value="Unplaced"/>
</dbReference>
<dbReference type="InterPro" id="IPR002885">
    <property type="entry name" value="PPR_rpt"/>
</dbReference>
<keyword evidence="4" id="KW-1185">Reference proteome</keyword>
<feature type="repeat" description="PPR" evidence="3">
    <location>
        <begin position="328"/>
        <end position="362"/>
    </location>
</feature>